<accession>A0AAE3KQJ3</accession>
<sequence length="178" mass="18905">PTIVPIGTSGPRLRLIKEITQVIRGGSLLPGIDFSNPVTDPSEAIIFRNGFAAARIPFQGVATLGNQTILESGDEIDYTIYFLSDGAETLKNVQICDAIPDGTTFIPDGFGLGSGILLNLGGKETIQSNENFLPPLTPVSNPCPNFNNPNGSVLLELGDIPNAVPNNAGFVRFRVRVN</sequence>
<protein>
    <recommendedName>
        <fullName evidence="3">DUF11 domain-containing protein</fullName>
    </recommendedName>
</protein>
<reference evidence="1" key="1">
    <citation type="submission" date="2022-06" db="EMBL/GenBank/DDBJ databases">
        <title>New cyanobacteria of genus Symplocastrum in benthos of Lake Baikal.</title>
        <authorList>
            <person name="Sorokovikova E."/>
            <person name="Tikhonova I."/>
            <person name="Krasnopeev A."/>
            <person name="Evseev P."/>
            <person name="Gladkikh A."/>
            <person name="Belykh O."/>
        </authorList>
    </citation>
    <scope>NUCLEOTIDE SEQUENCE</scope>
    <source>
        <strain evidence="1">BBK-W-15</strain>
    </source>
</reference>
<evidence type="ECO:0000313" key="1">
    <source>
        <dbReference type="EMBL" id="MCP2732555.1"/>
    </source>
</evidence>
<name>A0AAE3KQJ3_9CYAN</name>
<dbReference type="NCBIfam" id="TIGR01451">
    <property type="entry name" value="B_ant_repeat"/>
    <property type="match status" value="1"/>
</dbReference>
<comment type="caution">
    <text evidence="1">The sequence shown here is derived from an EMBL/GenBank/DDBJ whole genome shotgun (WGS) entry which is preliminary data.</text>
</comment>
<evidence type="ECO:0008006" key="3">
    <source>
        <dbReference type="Google" id="ProtNLM"/>
    </source>
</evidence>
<organism evidence="1 2">
    <name type="scientific">Limnofasciculus baicalensis BBK-W-15</name>
    <dbReference type="NCBI Taxonomy" id="2699891"/>
    <lineage>
        <taxon>Bacteria</taxon>
        <taxon>Bacillati</taxon>
        <taxon>Cyanobacteriota</taxon>
        <taxon>Cyanophyceae</taxon>
        <taxon>Coleofasciculales</taxon>
        <taxon>Coleofasciculaceae</taxon>
        <taxon>Limnofasciculus</taxon>
        <taxon>Limnofasciculus baicalensis</taxon>
    </lineage>
</organism>
<proteinExistence type="predicted"/>
<feature type="non-terminal residue" evidence="1">
    <location>
        <position position="1"/>
    </location>
</feature>
<evidence type="ECO:0000313" key="2">
    <source>
        <dbReference type="Proteomes" id="UP001204953"/>
    </source>
</evidence>
<dbReference type="AlphaFoldDB" id="A0AAE3KQJ3"/>
<keyword evidence="2" id="KW-1185">Reference proteome</keyword>
<dbReference type="Proteomes" id="UP001204953">
    <property type="component" value="Unassembled WGS sequence"/>
</dbReference>
<dbReference type="InterPro" id="IPR047589">
    <property type="entry name" value="DUF11_rpt"/>
</dbReference>
<dbReference type="EMBL" id="JAMZMM010000655">
    <property type="protein sequence ID" value="MCP2732555.1"/>
    <property type="molecule type" value="Genomic_DNA"/>
</dbReference>
<gene>
    <name evidence="1" type="ORF">NJ959_29425</name>
</gene>